<accession>X6M6P4</accession>
<dbReference type="Proteomes" id="UP000023152">
    <property type="component" value="Unassembled WGS sequence"/>
</dbReference>
<feature type="region of interest" description="Disordered" evidence="1">
    <location>
        <begin position="228"/>
        <end position="264"/>
    </location>
</feature>
<dbReference type="AlphaFoldDB" id="X6M6P4"/>
<feature type="compositionally biased region" description="Low complexity" evidence="1">
    <location>
        <begin position="177"/>
        <end position="188"/>
    </location>
</feature>
<feature type="compositionally biased region" description="Pro residues" evidence="1">
    <location>
        <begin position="97"/>
        <end position="109"/>
    </location>
</feature>
<evidence type="ECO:0000313" key="3">
    <source>
        <dbReference type="EMBL" id="ETO09132.1"/>
    </source>
</evidence>
<evidence type="ECO:0000256" key="2">
    <source>
        <dbReference type="SAM" id="SignalP"/>
    </source>
</evidence>
<keyword evidence="4" id="KW-1185">Reference proteome</keyword>
<name>X6M6P4_RETFI</name>
<organism evidence="3 4">
    <name type="scientific">Reticulomyxa filosa</name>
    <dbReference type="NCBI Taxonomy" id="46433"/>
    <lineage>
        <taxon>Eukaryota</taxon>
        <taxon>Sar</taxon>
        <taxon>Rhizaria</taxon>
        <taxon>Retaria</taxon>
        <taxon>Foraminifera</taxon>
        <taxon>Monothalamids</taxon>
        <taxon>Reticulomyxidae</taxon>
        <taxon>Reticulomyxa</taxon>
    </lineage>
</organism>
<feature type="signal peptide" evidence="2">
    <location>
        <begin position="1"/>
        <end position="17"/>
    </location>
</feature>
<dbReference type="EMBL" id="ASPP01024331">
    <property type="protein sequence ID" value="ETO09132.1"/>
    <property type="molecule type" value="Genomic_DNA"/>
</dbReference>
<feature type="compositionally biased region" description="Basic and acidic residues" evidence="1">
    <location>
        <begin position="251"/>
        <end position="263"/>
    </location>
</feature>
<comment type="caution">
    <text evidence="3">The sequence shown here is derived from an EMBL/GenBank/DDBJ whole genome shotgun (WGS) entry which is preliminary data.</text>
</comment>
<gene>
    <name evidence="3" type="ORF">RFI_28255</name>
</gene>
<keyword evidence="2" id="KW-0732">Signal</keyword>
<feature type="compositionally biased region" description="Polar residues" evidence="1">
    <location>
        <begin position="116"/>
        <end position="132"/>
    </location>
</feature>
<sequence>MVMIVIILGSVLASIQASTLPKTPDSDDDIQANYIAGTEASKTLPSPHDDADLNASANNIKTEKNSVLDDEHGNDGVQFTIVPPAIVHPTAAAPTIRSPPPTIPHPPTISFPQVHKTPTSDYNTKPETNLPLNTSFNRTSSTTSIKTWTNDKTPPSDEETEVNNSSTRQKSTPDYGNVFNYNVNNNNNAKSADKYYYDANQRRNSSGGPSTVPETMPFSERCSKYGAEQSPFVNSKDSTAKTSHKYNKKKSSNEKKKDSEKSQNDWTKVITKEEISNSDFKQCIVRLVDVVKRERSYSNSQLIKIYKNRRKKRRRSITKFISDCPLGISISFPGKVYIHSDLKDLAQYIHALLLGSANFGILFCNSKQERCAIFLSNKVFFKSEGQFIVPSIAWDNQNKTNDHFERSKKYFIGNCFKEENEIEKLYRTENSDRLCGSAIVWIENIMFVFVLIFKQTNNIIYKPYAFVVFAIEKDNKSIRI</sequence>
<evidence type="ECO:0000313" key="4">
    <source>
        <dbReference type="Proteomes" id="UP000023152"/>
    </source>
</evidence>
<proteinExistence type="predicted"/>
<protein>
    <submittedName>
        <fullName evidence="3">Uncharacterized protein</fullName>
    </submittedName>
</protein>
<reference evidence="3 4" key="1">
    <citation type="journal article" date="2013" name="Curr. Biol.">
        <title>The Genome of the Foraminiferan Reticulomyxa filosa.</title>
        <authorList>
            <person name="Glockner G."/>
            <person name="Hulsmann N."/>
            <person name="Schleicher M."/>
            <person name="Noegel A.A."/>
            <person name="Eichinger L."/>
            <person name="Gallinger C."/>
            <person name="Pawlowski J."/>
            <person name="Sierra R."/>
            <person name="Euteneuer U."/>
            <person name="Pillet L."/>
            <person name="Moustafa A."/>
            <person name="Platzer M."/>
            <person name="Groth M."/>
            <person name="Szafranski K."/>
            <person name="Schliwa M."/>
        </authorList>
    </citation>
    <scope>NUCLEOTIDE SEQUENCE [LARGE SCALE GENOMIC DNA]</scope>
</reference>
<feature type="region of interest" description="Disordered" evidence="1">
    <location>
        <begin position="91"/>
        <end position="190"/>
    </location>
</feature>
<feature type="compositionally biased region" description="Low complexity" evidence="1">
    <location>
        <begin position="133"/>
        <end position="144"/>
    </location>
</feature>
<evidence type="ECO:0000256" key="1">
    <source>
        <dbReference type="SAM" id="MobiDB-lite"/>
    </source>
</evidence>
<feature type="chain" id="PRO_5004975163" evidence="2">
    <location>
        <begin position="18"/>
        <end position="480"/>
    </location>
</feature>
<feature type="compositionally biased region" description="Polar residues" evidence="1">
    <location>
        <begin position="162"/>
        <end position="174"/>
    </location>
</feature>